<keyword evidence="1" id="KW-0812">Transmembrane</keyword>
<name>A0A518H8R2_9BACT</name>
<evidence type="ECO:0000313" key="3">
    <source>
        <dbReference type="Proteomes" id="UP000317835"/>
    </source>
</evidence>
<dbReference type="OrthoDB" id="284745at2"/>
<feature type="transmembrane region" description="Helical" evidence="1">
    <location>
        <begin position="16"/>
        <end position="37"/>
    </location>
</feature>
<evidence type="ECO:0000313" key="2">
    <source>
        <dbReference type="EMBL" id="QDV37248.1"/>
    </source>
</evidence>
<protein>
    <submittedName>
        <fullName evidence="2">Uncharacterized protein</fullName>
    </submittedName>
</protein>
<accession>A0A518H8R2</accession>
<dbReference type="EMBL" id="CP036426">
    <property type="protein sequence ID" value="QDV37248.1"/>
    <property type="molecule type" value="Genomic_DNA"/>
</dbReference>
<sequence>MAEDRTHPPRPTGPRLIDLIGLVVGFGTSALLLRSLWPSSRSMAPGVAVVAGILHLWLGLAMAGPVLLLIDRRGLNDATRQLSWAQVAWLLIGSYWLAMTALVVPTRMAVHPLLGVVPVVAALVLRRIGPRSPEAGLRARSWTDRVAIGLMMTWPIAWGAMILLVKTLF</sequence>
<dbReference type="KEGG" id="tpla:ElP_51830"/>
<keyword evidence="1" id="KW-1133">Transmembrane helix</keyword>
<organism evidence="2 3">
    <name type="scientific">Tautonia plasticadhaerens</name>
    <dbReference type="NCBI Taxonomy" id="2527974"/>
    <lineage>
        <taxon>Bacteria</taxon>
        <taxon>Pseudomonadati</taxon>
        <taxon>Planctomycetota</taxon>
        <taxon>Planctomycetia</taxon>
        <taxon>Isosphaerales</taxon>
        <taxon>Isosphaeraceae</taxon>
        <taxon>Tautonia</taxon>
    </lineage>
</organism>
<feature type="transmembrane region" description="Helical" evidence="1">
    <location>
        <begin position="109"/>
        <end position="125"/>
    </location>
</feature>
<evidence type="ECO:0000256" key="1">
    <source>
        <dbReference type="SAM" id="Phobius"/>
    </source>
</evidence>
<gene>
    <name evidence="2" type="ORF">ElP_51830</name>
</gene>
<feature type="transmembrane region" description="Helical" evidence="1">
    <location>
        <begin position="82"/>
        <end position="103"/>
    </location>
</feature>
<feature type="transmembrane region" description="Helical" evidence="1">
    <location>
        <begin position="43"/>
        <end position="70"/>
    </location>
</feature>
<dbReference type="Proteomes" id="UP000317835">
    <property type="component" value="Chromosome"/>
</dbReference>
<dbReference type="AlphaFoldDB" id="A0A518H8R2"/>
<feature type="transmembrane region" description="Helical" evidence="1">
    <location>
        <begin position="146"/>
        <end position="165"/>
    </location>
</feature>
<keyword evidence="3" id="KW-1185">Reference proteome</keyword>
<proteinExistence type="predicted"/>
<dbReference type="RefSeq" id="WP_145274766.1">
    <property type="nucleotide sequence ID" value="NZ_CP036426.1"/>
</dbReference>
<keyword evidence="1" id="KW-0472">Membrane</keyword>
<reference evidence="2 3" key="1">
    <citation type="submission" date="2019-02" db="EMBL/GenBank/DDBJ databases">
        <title>Deep-cultivation of Planctomycetes and their phenomic and genomic characterization uncovers novel biology.</title>
        <authorList>
            <person name="Wiegand S."/>
            <person name="Jogler M."/>
            <person name="Boedeker C."/>
            <person name="Pinto D."/>
            <person name="Vollmers J."/>
            <person name="Rivas-Marin E."/>
            <person name="Kohn T."/>
            <person name="Peeters S.H."/>
            <person name="Heuer A."/>
            <person name="Rast P."/>
            <person name="Oberbeckmann S."/>
            <person name="Bunk B."/>
            <person name="Jeske O."/>
            <person name="Meyerdierks A."/>
            <person name="Storesund J.E."/>
            <person name="Kallscheuer N."/>
            <person name="Luecker S."/>
            <person name="Lage O.M."/>
            <person name="Pohl T."/>
            <person name="Merkel B.J."/>
            <person name="Hornburger P."/>
            <person name="Mueller R.-W."/>
            <person name="Bruemmer F."/>
            <person name="Labrenz M."/>
            <person name="Spormann A.M."/>
            <person name="Op den Camp H."/>
            <person name="Overmann J."/>
            <person name="Amann R."/>
            <person name="Jetten M.S.M."/>
            <person name="Mascher T."/>
            <person name="Medema M.H."/>
            <person name="Devos D.P."/>
            <person name="Kaster A.-K."/>
            <person name="Ovreas L."/>
            <person name="Rohde M."/>
            <person name="Galperin M.Y."/>
            <person name="Jogler C."/>
        </authorList>
    </citation>
    <scope>NUCLEOTIDE SEQUENCE [LARGE SCALE GENOMIC DNA]</scope>
    <source>
        <strain evidence="2 3">ElP</strain>
    </source>
</reference>